<sequence length="487" mass="54272">MERNLPRAERQNDKGACWSCVDKNWPCDGALPRCKTCSHRGVRCRGYGVRMQWPTGAANHKTRSRWRQTRSDSISESSSPLQLDRGTSAAPGAMSSLGLPAEESFFMQHFIQNVARIALAIDYDGNGYRSLLPMAMQEPALMGAAMAVAASHHSRWQHTSDMTSRKYLRAAAKALRNRFTTPALVNSPVTLASMLLFVSYEVFAGSSRWKGHYDAIKGWIRSRGDCSDLDPFLKTWVCLLDTQSALNMGSPAMPELESWLDGTIDGMNQGESVDALFGCSSKLPKLMWAASRLYAASKTTDMSRHELLTQAEALQADIRATEIALDSHPLVGISCHGTPASFSTAVDIDQEELRRRMVATAEIFRHASHIYVYRIVHGPEEPLTMEMRISLDTAQHLLTVVPDALGPGANLGWCLVVLGAEMDLLHERDYIRSRWAGLHLLGIYNTKNGQKILEETWSHRDLVHQGHASPERWQDIMQRIGQSQILV</sequence>
<dbReference type="CDD" id="cd00067">
    <property type="entry name" value="GAL4"/>
    <property type="match status" value="1"/>
</dbReference>
<evidence type="ECO:0000256" key="3">
    <source>
        <dbReference type="SAM" id="MobiDB-lite"/>
    </source>
</evidence>
<name>A0ABR1I3H8_9HYPO</name>
<evidence type="ECO:0000256" key="2">
    <source>
        <dbReference type="ARBA" id="ARBA00023242"/>
    </source>
</evidence>
<keyword evidence="5" id="KW-1185">Reference proteome</keyword>
<proteinExistence type="predicted"/>
<keyword evidence="2" id="KW-0539">Nucleus</keyword>
<evidence type="ECO:0008006" key="6">
    <source>
        <dbReference type="Google" id="ProtNLM"/>
    </source>
</evidence>
<dbReference type="InterPro" id="IPR001138">
    <property type="entry name" value="Zn2Cys6_DnaBD"/>
</dbReference>
<dbReference type="CDD" id="cd12148">
    <property type="entry name" value="fungal_TF_MHR"/>
    <property type="match status" value="1"/>
</dbReference>
<organism evidence="4 5">
    <name type="scientific">Neonectria magnoliae</name>
    <dbReference type="NCBI Taxonomy" id="2732573"/>
    <lineage>
        <taxon>Eukaryota</taxon>
        <taxon>Fungi</taxon>
        <taxon>Dikarya</taxon>
        <taxon>Ascomycota</taxon>
        <taxon>Pezizomycotina</taxon>
        <taxon>Sordariomycetes</taxon>
        <taxon>Hypocreomycetidae</taxon>
        <taxon>Hypocreales</taxon>
        <taxon>Nectriaceae</taxon>
        <taxon>Neonectria</taxon>
    </lineage>
</organism>
<dbReference type="SUPFAM" id="SSF57701">
    <property type="entry name" value="Zn2/Cys6 DNA-binding domain"/>
    <property type="match status" value="1"/>
</dbReference>
<evidence type="ECO:0000256" key="1">
    <source>
        <dbReference type="ARBA" id="ARBA00004123"/>
    </source>
</evidence>
<dbReference type="Pfam" id="PF11951">
    <property type="entry name" value="Fungal_trans_2"/>
    <property type="match status" value="1"/>
</dbReference>
<evidence type="ECO:0000313" key="4">
    <source>
        <dbReference type="EMBL" id="KAK7428035.1"/>
    </source>
</evidence>
<comment type="subcellular location">
    <subcellularLocation>
        <location evidence="1">Nucleus</location>
    </subcellularLocation>
</comment>
<protein>
    <recommendedName>
        <fullName evidence="6">Zn(2)-C6 fungal-type domain-containing protein</fullName>
    </recommendedName>
</protein>
<dbReference type="PANTHER" id="PTHR37534:SF46">
    <property type="entry name" value="ZN(II)2CYS6 TRANSCRIPTION FACTOR (EUROFUNG)"/>
    <property type="match status" value="1"/>
</dbReference>
<dbReference type="PANTHER" id="PTHR37534">
    <property type="entry name" value="TRANSCRIPTIONAL ACTIVATOR PROTEIN UGA3"/>
    <property type="match status" value="1"/>
</dbReference>
<dbReference type="EMBL" id="JAZAVK010000046">
    <property type="protein sequence ID" value="KAK7428035.1"/>
    <property type="molecule type" value="Genomic_DNA"/>
</dbReference>
<feature type="region of interest" description="Disordered" evidence="3">
    <location>
        <begin position="58"/>
        <end position="89"/>
    </location>
</feature>
<dbReference type="Proteomes" id="UP001498421">
    <property type="component" value="Unassembled WGS sequence"/>
</dbReference>
<evidence type="ECO:0000313" key="5">
    <source>
        <dbReference type="Proteomes" id="UP001498421"/>
    </source>
</evidence>
<gene>
    <name evidence="4" type="ORF">QQZ08_005467</name>
</gene>
<reference evidence="4 5" key="1">
    <citation type="journal article" date="2025" name="Microbiol. Resour. Announc.">
        <title>Draft genome sequences for Neonectria magnoliae and Neonectria punicea, canker pathogens of Liriodendron tulipifera and Acer saccharum in West Virginia.</title>
        <authorList>
            <person name="Petronek H.M."/>
            <person name="Kasson M.T."/>
            <person name="Metheny A.M."/>
            <person name="Stauder C.M."/>
            <person name="Lovett B."/>
            <person name="Lynch S.C."/>
            <person name="Garnas J.R."/>
            <person name="Kasson L.R."/>
            <person name="Stajich J.E."/>
        </authorList>
    </citation>
    <scope>NUCLEOTIDE SEQUENCE [LARGE SCALE GENOMIC DNA]</scope>
    <source>
        <strain evidence="4 5">NRRL 64651</strain>
    </source>
</reference>
<accession>A0ABR1I3H8</accession>
<comment type="caution">
    <text evidence="4">The sequence shown here is derived from an EMBL/GenBank/DDBJ whole genome shotgun (WGS) entry which is preliminary data.</text>
</comment>
<feature type="compositionally biased region" description="Polar residues" evidence="3">
    <location>
        <begin position="71"/>
        <end position="81"/>
    </location>
</feature>
<dbReference type="InterPro" id="IPR036864">
    <property type="entry name" value="Zn2-C6_fun-type_DNA-bd_sf"/>
</dbReference>
<dbReference type="InterPro" id="IPR021858">
    <property type="entry name" value="Fun_TF"/>
</dbReference>